<accession>A0A059ZY20</accession>
<dbReference type="Proteomes" id="UP000005522">
    <property type="component" value="Chromosome"/>
</dbReference>
<evidence type="ECO:0000256" key="7">
    <source>
        <dbReference type="ARBA" id="ARBA00023306"/>
    </source>
</evidence>
<keyword evidence="7 8" id="KW-0131">Cell cycle</keyword>
<evidence type="ECO:0000256" key="2">
    <source>
        <dbReference type="ARBA" id="ARBA00022475"/>
    </source>
</evidence>
<reference evidence="10 11" key="1">
    <citation type="journal article" date="2009" name="J. Bacteriol.">
        <title>Draft genome sequence of the extremely acidophilic bacterium Acidithiobacillus caldus ATCC 51756 reveals metabolic versatility in the genus Acidithiobacillus.</title>
        <authorList>
            <person name="Valdes J."/>
            <person name="Quatrini R."/>
            <person name="Hallberg K."/>
            <person name="Dopson M."/>
            <person name="Valenzuela P.D."/>
            <person name="Holmes D.S."/>
        </authorList>
    </citation>
    <scope>NUCLEOTIDE SEQUENCE [LARGE SCALE GENOMIC DNA]</scope>
    <source>
        <strain evidence="11">ATCC 51756 / DSM 8584 / KU</strain>
    </source>
</reference>
<evidence type="ECO:0000256" key="6">
    <source>
        <dbReference type="ARBA" id="ARBA00023136"/>
    </source>
</evidence>
<dbReference type="PANTHER" id="PTHR37479:SF1">
    <property type="entry name" value="CELL DIVISION PROTEIN FTSL"/>
    <property type="match status" value="1"/>
</dbReference>
<keyword evidence="8" id="KW-0997">Cell inner membrane</keyword>
<comment type="subcellular location">
    <subcellularLocation>
        <location evidence="8">Cell inner membrane</location>
        <topology evidence="8">Single-pass type II membrane protein</topology>
    </subcellularLocation>
    <subcellularLocation>
        <location evidence="1">Cell membrane</location>
        <topology evidence="1">Single-pass type II membrane protein</topology>
    </subcellularLocation>
    <text evidence="8">Localizes to the division septum where it forms a ring structure.</text>
</comment>
<evidence type="ECO:0000313" key="11">
    <source>
        <dbReference type="Proteomes" id="UP000005522"/>
    </source>
</evidence>
<protein>
    <recommendedName>
        <fullName evidence="8 9">Cell division protein FtsL</fullName>
    </recommendedName>
</protein>
<proteinExistence type="inferred from homology"/>
<dbReference type="AlphaFoldDB" id="A0A059ZY20"/>
<keyword evidence="3 8" id="KW-0132">Cell division</keyword>
<evidence type="ECO:0000256" key="5">
    <source>
        <dbReference type="ARBA" id="ARBA00022989"/>
    </source>
</evidence>
<dbReference type="GO" id="GO:0043093">
    <property type="term" value="P:FtsZ-dependent cytokinesis"/>
    <property type="evidence" value="ECO:0007669"/>
    <property type="project" value="UniProtKB-UniRule"/>
</dbReference>
<dbReference type="Pfam" id="PF04999">
    <property type="entry name" value="FtsL"/>
    <property type="match status" value="1"/>
</dbReference>
<dbReference type="RefSeq" id="WP_004869118.1">
    <property type="nucleotide sequence ID" value="NZ_CP005986.1"/>
</dbReference>
<keyword evidence="2 8" id="KW-1003">Cell membrane</keyword>
<dbReference type="GeneID" id="92932564"/>
<dbReference type="HAMAP" id="MF_00910">
    <property type="entry name" value="FtsL"/>
    <property type="match status" value="1"/>
</dbReference>
<keyword evidence="5 8" id="KW-1133">Transmembrane helix</keyword>
<evidence type="ECO:0000256" key="1">
    <source>
        <dbReference type="ARBA" id="ARBA00004401"/>
    </source>
</evidence>
<evidence type="ECO:0000256" key="8">
    <source>
        <dbReference type="HAMAP-Rule" id="MF_00910"/>
    </source>
</evidence>
<dbReference type="NCBIfam" id="TIGR02209">
    <property type="entry name" value="ftsL_broad"/>
    <property type="match status" value="1"/>
</dbReference>
<dbReference type="HOGENOM" id="CLU_156524_1_0_6"/>
<evidence type="ECO:0000256" key="3">
    <source>
        <dbReference type="ARBA" id="ARBA00022618"/>
    </source>
</evidence>
<name>A0A059ZY20_ACICK</name>
<evidence type="ECO:0000256" key="4">
    <source>
        <dbReference type="ARBA" id="ARBA00022692"/>
    </source>
</evidence>
<keyword evidence="6 8" id="KW-0472">Membrane</keyword>
<comment type="function">
    <text evidence="8">Essential cell division protein.</text>
</comment>
<keyword evidence="4 8" id="KW-0812">Transmembrane</keyword>
<gene>
    <name evidence="8" type="primary">ftsL</name>
    <name evidence="10" type="ORF">Acaty_c2499</name>
</gene>
<organism evidence="10 11">
    <name type="scientific">Acidithiobacillus caldus (strain ATCC 51756 / DSM 8584 / KU)</name>
    <dbReference type="NCBI Taxonomy" id="637389"/>
    <lineage>
        <taxon>Bacteria</taxon>
        <taxon>Pseudomonadati</taxon>
        <taxon>Pseudomonadota</taxon>
        <taxon>Acidithiobacillia</taxon>
        <taxon>Acidithiobacillales</taxon>
        <taxon>Acidithiobacillaceae</taxon>
        <taxon>Acidithiobacillus</taxon>
    </lineage>
</organism>
<comment type="similarity">
    <text evidence="8">Belongs to the FtsL family.</text>
</comment>
<dbReference type="GO" id="GO:0005886">
    <property type="term" value="C:plasma membrane"/>
    <property type="evidence" value="ECO:0007669"/>
    <property type="project" value="UniProtKB-SubCell"/>
</dbReference>
<dbReference type="eggNOG" id="COG3116">
    <property type="taxonomic scope" value="Bacteria"/>
</dbReference>
<sequence length="87" mass="9480">MRRSTIALVLLITLTLLGIVAARESSRSVFIQLQAAQARAFALDNRWGQLQLEQATLASNARVGDIARQKLGLVAPKNQQIVMVKAP</sequence>
<evidence type="ECO:0000313" key="10">
    <source>
        <dbReference type="EMBL" id="AIA56343.1"/>
    </source>
</evidence>
<dbReference type="GO" id="GO:0032153">
    <property type="term" value="C:cell division site"/>
    <property type="evidence" value="ECO:0007669"/>
    <property type="project" value="UniProtKB-UniRule"/>
</dbReference>
<dbReference type="InterPro" id="IPR011922">
    <property type="entry name" value="Cell_div_FtsL"/>
</dbReference>
<evidence type="ECO:0000256" key="9">
    <source>
        <dbReference type="NCBIfam" id="TIGR02209"/>
    </source>
</evidence>
<dbReference type="PANTHER" id="PTHR37479">
    <property type="entry name" value="CELL DIVISION PROTEIN FTSL"/>
    <property type="match status" value="1"/>
</dbReference>
<dbReference type="EMBL" id="CP005986">
    <property type="protein sequence ID" value="AIA56343.1"/>
    <property type="molecule type" value="Genomic_DNA"/>
</dbReference>
<dbReference type="KEGG" id="acz:Acaty_c2499"/>